<feature type="compositionally biased region" description="Basic and acidic residues" evidence="1">
    <location>
        <begin position="104"/>
        <end position="116"/>
    </location>
</feature>
<feature type="compositionally biased region" description="Basic and acidic residues" evidence="1">
    <location>
        <begin position="144"/>
        <end position="154"/>
    </location>
</feature>
<dbReference type="EMBL" id="MU004230">
    <property type="protein sequence ID" value="KAF2675199.1"/>
    <property type="molecule type" value="Genomic_DNA"/>
</dbReference>
<protein>
    <submittedName>
        <fullName evidence="3">Uncharacterized protein</fullName>
    </submittedName>
</protein>
<feature type="region of interest" description="Disordered" evidence="1">
    <location>
        <begin position="22"/>
        <end position="50"/>
    </location>
</feature>
<evidence type="ECO:0000313" key="3">
    <source>
        <dbReference type="EMBL" id="KAF2675199.1"/>
    </source>
</evidence>
<evidence type="ECO:0000313" key="4">
    <source>
        <dbReference type="Proteomes" id="UP000799302"/>
    </source>
</evidence>
<feature type="compositionally biased region" description="Basic and acidic residues" evidence="1">
    <location>
        <begin position="192"/>
        <end position="206"/>
    </location>
</feature>
<feature type="compositionally biased region" description="Low complexity" evidence="1">
    <location>
        <begin position="414"/>
        <end position="427"/>
    </location>
</feature>
<feature type="compositionally biased region" description="Basic residues" evidence="1">
    <location>
        <begin position="229"/>
        <end position="243"/>
    </location>
</feature>
<organism evidence="3 4">
    <name type="scientific">Microthyrium microscopicum</name>
    <dbReference type="NCBI Taxonomy" id="703497"/>
    <lineage>
        <taxon>Eukaryota</taxon>
        <taxon>Fungi</taxon>
        <taxon>Dikarya</taxon>
        <taxon>Ascomycota</taxon>
        <taxon>Pezizomycotina</taxon>
        <taxon>Dothideomycetes</taxon>
        <taxon>Dothideomycetes incertae sedis</taxon>
        <taxon>Microthyriales</taxon>
        <taxon>Microthyriaceae</taxon>
        <taxon>Microthyrium</taxon>
    </lineage>
</organism>
<name>A0A6A6US95_9PEZI</name>
<keyword evidence="2" id="KW-0472">Membrane</keyword>
<sequence length="750" mass="81662">MQSTHFTAPSTTCSLVDYIKPAKRGNGRGQQKPNLPQMMIPSHTPEPSLEVNQSMDCDFAKAPAEEPSFYRKEQSYAAALGKKELPQQAKPTAAVTSQHKSSVRHSEQRSPFHELPKILSKTRTSSLKLMKDVIPMRKDVAELRQEHREPHVVLEKLGSSKKSQKPKLPNEPKSKESKAKPVSVTPQAVKSEPTKAPKAAIKDAKQAKPNVARVQVQAEAPEAQALFSRMRKDKSKSRKAKRQMVREQKLEVSITDSNGDKIHVAGNPEPQEILSDSSEPSNEAVESPRTLAYSEQVATQPTENYSDCSNVEEETSASYSVAPVYGSYSLVGDSLPDPPLLLEPMAVPQPLSGTDETETAEETVTKEYSAIDTGDDFSIDGLDALYKEELVQDTPEASWSTPPKKEAVVDSFESSPSTSPLSSLYTPAQSSKDDESLLGHKVTVMPNEETDVETDSAHGHEIDTEAEPVVSTFEDVDNIEKTEDSLLPKYTVAEDTTAAADTSTAFGIEEESPLVKPLLQTPSPALIYGDHLVDRVSGLEGAKATTEVSPVTEDEKESSSVPLGDPTQPSMASQDSDEPISVVPMGTSDSADGTTLMEPLVESEAIPILNADVDEINELESSESIELGQVVAHQLEAAIESAVDEQESWDQMTTKVLCEILIGPEFVDAVYARNRSVERNQPHDEEELSLDDELPGVVEGQQTILEPQHNIGAHTLFIIAFLLMIGLLYGLPGVMIFIAGVVTAQKYSKR</sequence>
<dbReference type="Proteomes" id="UP000799302">
    <property type="component" value="Unassembled WGS sequence"/>
</dbReference>
<evidence type="ECO:0000256" key="2">
    <source>
        <dbReference type="SAM" id="Phobius"/>
    </source>
</evidence>
<feature type="region of interest" description="Disordered" evidence="1">
    <location>
        <begin position="144"/>
        <end position="317"/>
    </location>
</feature>
<feature type="region of interest" description="Disordered" evidence="1">
    <location>
        <begin position="541"/>
        <end position="592"/>
    </location>
</feature>
<feature type="region of interest" description="Disordered" evidence="1">
    <location>
        <begin position="392"/>
        <end position="467"/>
    </location>
</feature>
<feature type="region of interest" description="Disordered" evidence="1">
    <location>
        <begin position="341"/>
        <end position="378"/>
    </location>
</feature>
<evidence type="ECO:0000256" key="1">
    <source>
        <dbReference type="SAM" id="MobiDB-lite"/>
    </source>
</evidence>
<reference evidence="3" key="1">
    <citation type="journal article" date="2020" name="Stud. Mycol.">
        <title>101 Dothideomycetes genomes: a test case for predicting lifestyles and emergence of pathogens.</title>
        <authorList>
            <person name="Haridas S."/>
            <person name="Albert R."/>
            <person name="Binder M."/>
            <person name="Bloem J."/>
            <person name="Labutti K."/>
            <person name="Salamov A."/>
            <person name="Andreopoulos B."/>
            <person name="Baker S."/>
            <person name="Barry K."/>
            <person name="Bills G."/>
            <person name="Bluhm B."/>
            <person name="Cannon C."/>
            <person name="Castanera R."/>
            <person name="Culley D."/>
            <person name="Daum C."/>
            <person name="Ezra D."/>
            <person name="Gonzalez J."/>
            <person name="Henrissat B."/>
            <person name="Kuo A."/>
            <person name="Liang C."/>
            <person name="Lipzen A."/>
            <person name="Lutzoni F."/>
            <person name="Magnuson J."/>
            <person name="Mondo S."/>
            <person name="Nolan M."/>
            <person name="Ohm R."/>
            <person name="Pangilinan J."/>
            <person name="Park H.-J."/>
            <person name="Ramirez L."/>
            <person name="Alfaro M."/>
            <person name="Sun H."/>
            <person name="Tritt A."/>
            <person name="Yoshinaga Y."/>
            <person name="Zwiers L.-H."/>
            <person name="Turgeon B."/>
            <person name="Goodwin S."/>
            <person name="Spatafora J."/>
            <person name="Crous P."/>
            <person name="Grigoriev I."/>
        </authorList>
    </citation>
    <scope>NUCLEOTIDE SEQUENCE</scope>
    <source>
        <strain evidence="3">CBS 115976</strain>
    </source>
</reference>
<keyword evidence="2" id="KW-0812">Transmembrane</keyword>
<feature type="compositionally biased region" description="Polar residues" evidence="1">
    <location>
        <begin position="296"/>
        <end position="309"/>
    </location>
</feature>
<feature type="compositionally biased region" description="Low complexity" evidence="1">
    <location>
        <begin position="211"/>
        <end position="225"/>
    </location>
</feature>
<gene>
    <name evidence="3" type="ORF">BT63DRAFT_462633</name>
</gene>
<feature type="region of interest" description="Disordered" evidence="1">
    <location>
        <begin position="83"/>
        <end position="119"/>
    </location>
</feature>
<accession>A0A6A6US95</accession>
<proteinExistence type="predicted"/>
<feature type="transmembrane region" description="Helical" evidence="2">
    <location>
        <begin position="716"/>
        <end position="742"/>
    </location>
</feature>
<dbReference type="AlphaFoldDB" id="A0A6A6US95"/>
<keyword evidence="2" id="KW-1133">Transmembrane helix</keyword>
<feature type="compositionally biased region" description="Basic and acidic residues" evidence="1">
    <location>
        <begin position="168"/>
        <end position="179"/>
    </location>
</feature>
<keyword evidence="4" id="KW-1185">Reference proteome</keyword>